<dbReference type="Proteomes" id="UP001501480">
    <property type="component" value="Unassembled WGS sequence"/>
</dbReference>
<accession>A0ABN2VR79</accession>
<gene>
    <name evidence="2" type="ORF">GCM10009821_03730</name>
</gene>
<reference evidence="2 3" key="1">
    <citation type="journal article" date="2019" name="Int. J. Syst. Evol. Microbiol.">
        <title>The Global Catalogue of Microorganisms (GCM) 10K type strain sequencing project: providing services to taxonomists for standard genome sequencing and annotation.</title>
        <authorList>
            <consortium name="The Broad Institute Genomics Platform"/>
            <consortium name="The Broad Institute Genome Sequencing Center for Infectious Disease"/>
            <person name="Wu L."/>
            <person name="Ma J."/>
        </authorList>
    </citation>
    <scope>NUCLEOTIDE SEQUENCE [LARGE SCALE GENOMIC DNA]</scope>
    <source>
        <strain evidence="2 3">JCM 15749</strain>
    </source>
</reference>
<organism evidence="2 3">
    <name type="scientific">Aeromicrobium halocynthiae</name>
    <dbReference type="NCBI Taxonomy" id="560557"/>
    <lineage>
        <taxon>Bacteria</taxon>
        <taxon>Bacillati</taxon>
        <taxon>Actinomycetota</taxon>
        <taxon>Actinomycetes</taxon>
        <taxon>Propionibacteriales</taxon>
        <taxon>Nocardioidaceae</taxon>
        <taxon>Aeromicrobium</taxon>
    </lineage>
</organism>
<proteinExistence type="predicted"/>
<comment type="caution">
    <text evidence="2">The sequence shown here is derived from an EMBL/GenBank/DDBJ whole genome shotgun (WGS) entry which is preliminary data.</text>
</comment>
<keyword evidence="3" id="KW-1185">Reference proteome</keyword>
<protein>
    <recommendedName>
        <fullName evidence="4">DUF4333 domain-containing protein</fullName>
    </recommendedName>
</protein>
<evidence type="ECO:0008006" key="4">
    <source>
        <dbReference type="Google" id="ProtNLM"/>
    </source>
</evidence>
<feature type="region of interest" description="Disordered" evidence="1">
    <location>
        <begin position="1"/>
        <end position="22"/>
    </location>
</feature>
<sequence length="72" mass="7563">MSPAGIAGDIQARLDRTGPRTSVSCPQAVSEAVGTSFTCSVAYADRPRVVVADATVNIVGPGLRYVWRSTPR</sequence>
<evidence type="ECO:0000256" key="1">
    <source>
        <dbReference type="SAM" id="MobiDB-lite"/>
    </source>
</evidence>
<evidence type="ECO:0000313" key="2">
    <source>
        <dbReference type="EMBL" id="GAA2070104.1"/>
    </source>
</evidence>
<name>A0ABN2VR79_9ACTN</name>
<dbReference type="EMBL" id="BAAAPY010000001">
    <property type="protein sequence ID" value="GAA2070104.1"/>
    <property type="molecule type" value="Genomic_DNA"/>
</dbReference>
<evidence type="ECO:0000313" key="3">
    <source>
        <dbReference type="Proteomes" id="UP001501480"/>
    </source>
</evidence>